<proteinExistence type="predicted"/>
<accession>C0CR89</accession>
<gene>
    <name evidence="1" type="ORF">RUMHYD_03403</name>
</gene>
<reference evidence="1 2" key="1">
    <citation type="submission" date="2009-01" db="EMBL/GenBank/DDBJ databases">
        <authorList>
            <person name="Fulton L."/>
            <person name="Clifton S."/>
            <person name="Fulton B."/>
            <person name="Xu J."/>
            <person name="Minx P."/>
            <person name="Pepin K.H."/>
            <person name="Johnson M."/>
            <person name="Bhonagiri V."/>
            <person name="Nash W.E."/>
            <person name="Mardis E.R."/>
            <person name="Wilson R.K."/>
        </authorList>
    </citation>
    <scope>NUCLEOTIDE SEQUENCE [LARGE SCALE GENOMIC DNA]</scope>
    <source>
        <strain evidence="2">DSM 10507 / JCM 14656 / S5a33</strain>
    </source>
</reference>
<dbReference type="EMBL" id="ACBZ01000180">
    <property type="protein sequence ID" value="EEG47696.1"/>
    <property type="molecule type" value="Genomic_DNA"/>
</dbReference>
<evidence type="ECO:0000313" key="2">
    <source>
        <dbReference type="Proteomes" id="UP000003100"/>
    </source>
</evidence>
<protein>
    <submittedName>
        <fullName evidence="1">Uncharacterized protein</fullName>
    </submittedName>
</protein>
<dbReference type="HOGENOM" id="CLU_3305551_0_0_9"/>
<keyword evidence="2" id="KW-1185">Reference proteome</keyword>
<organism evidence="1 2">
    <name type="scientific">Blautia hydrogenotrophica (strain DSM 10507 / JCM 14656 / S5a33)</name>
    <name type="common">Ruminococcus hydrogenotrophicus</name>
    <dbReference type="NCBI Taxonomy" id="476272"/>
    <lineage>
        <taxon>Bacteria</taxon>
        <taxon>Bacillati</taxon>
        <taxon>Bacillota</taxon>
        <taxon>Clostridia</taxon>
        <taxon>Lachnospirales</taxon>
        <taxon>Lachnospiraceae</taxon>
        <taxon>Blautia</taxon>
    </lineage>
</organism>
<reference evidence="1 2" key="2">
    <citation type="submission" date="2009-02" db="EMBL/GenBank/DDBJ databases">
        <title>Draft genome sequence of Blautia hydrogenotrophica DSM 10507 (Ruminococcus hydrogenotrophicus DSM 10507).</title>
        <authorList>
            <person name="Sudarsanam P."/>
            <person name="Ley R."/>
            <person name="Guruge J."/>
            <person name="Turnbaugh P.J."/>
            <person name="Mahowald M."/>
            <person name="Liep D."/>
            <person name="Gordon J."/>
        </authorList>
    </citation>
    <scope>NUCLEOTIDE SEQUENCE [LARGE SCALE GENOMIC DNA]</scope>
    <source>
        <strain evidence="2">DSM 10507 / JCM 14656 / S5a33</strain>
    </source>
</reference>
<name>C0CR89_BLAHS</name>
<evidence type="ECO:0000313" key="1">
    <source>
        <dbReference type="EMBL" id="EEG47696.1"/>
    </source>
</evidence>
<sequence length="39" mass="4287">MGKRLLIFLGGAADRRHEGFAIKLAYGCHVLSMVSLRAK</sequence>
<dbReference type="AlphaFoldDB" id="C0CR89"/>
<dbReference type="Proteomes" id="UP000003100">
    <property type="component" value="Unassembled WGS sequence"/>
</dbReference>
<comment type="caution">
    <text evidence="1">The sequence shown here is derived from an EMBL/GenBank/DDBJ whole genome shotgun (WGS) entry which is preliminary data.</text>
</comment>
<dbReference type="PATRIC" id="fig|476272.21.peg.77"/>